<evidence type="ECO:0000313" key="3">
    <source>
        <dbReference type="EMBL" id="KAF2837399.1"/>
    </source>
</evidence>
<feature type="compositionally biased region" description="Basic and acidic residues" evidence="2">
    <location>
        <begin position="336"/>
        <end position="370"/>
    </location>
</feature>
<feature type="coiled-coil region" evidence="1">
    <location>
        <begin position="658"/>
        <end position="692"/>
    </location>
</feature>
<dbReference type="OrthoDB" id="1923159at2759"/>
<name>A0A9P4S7B6_9PEZI</name>
<gene>
    <name evidence="3" type="ORF">M501DRAFT_164152</name>
</gene>
<protein>
    <submittedName>
        <fullName evidence="3">Uncharacterized protein</fullName>
    </submittedName>
</protein>
<feature type="compositionally biased region" description="Low complexity" evidence="2">
    <location>
        <begin position="306"/>
        <end position="329"/>
    </location>
</feature>
<feature type="compositionally biased region" description="Basic and acidic residues" evidence="2">
    <location>
        <begin position="278"/>
        <end position="288"/>
    </location>
</feature>
<sequence length="703" mass="74659">MLGEKSTSNEKNNERTALKNNKQTSNVQNVIESKETSSSKTGANGSQVLETTPKRDAKSTKKPQEKETTGSQSPVKSTNEVEMIMESPERVPMVSGKKQHPGKLDIAAATRVPQSDKRQVEQSSKTDTASKTNKEANMTPFVSSRPETPAGGSTGSPIKKVIAQPKIIKLVTTPKLEAIPSNSAPAISTPAMAPPPVPANPSAKLRSRQASIASVNIPGTPVSELVSDSVSLSSASVSRANSPPPSASATIAPIITRKSKSQAKKERQERARQASLEKQMEEAPKLPTEEPLQTPIISHLRKSKKPAGGSSKSISASTSSISRPASPSGQNEPDDGQVKEKDISTKDKPTVPEKTPKESEKQKPFVEKPFNKSPPLLPVQVQSSKKSKGKAKQTEPTQSPSADQALADAAEQLQRVNALMKVTLDMLLKPISSAKHDITAADLPNRDVKPPFSDHEVAQKIKNGETIRYGGADGRTSSRGLITPQGAHLRGLTREQEDRYLELEKMVNTLDKGHPLRFNPSSFTGDVLTKLTETLLTGVGSVAVTTAAALPQTAAQLDRNAKANFDEALNFLNQWVLPTIPSPSGSSNGQGGSKGPTAAATLGAMLSPTHESSMSSLSTVSIGIGIPDPLSAAGIGFGSPISATIEGALPPGLENLTVEALEHAVAKSRKDHEALEKRLNNLIRRNRKMVGEKNDKGIKVDAY</sequence>
<feature type="compositionally biased region" description="Polar residues" evidence="2">
    <location>
        <begin position="121"/>
        <end position="131"/>
    </location>
</feature>
<dbReference type="Proteomes" id="UP000799429">
    <property type="component" value="Unassembled WGS sequence"/>
</dbReference>
<organism evidence="3 4">
    <name type="scientific">Patellaria atrata CBS 101060</name>
    <dbReference type="NCBI Taxonomy" id="1346257"/>
    <lineage>
        <taxon>Eukaryota</taxon>
        <taxon>Fungi</taxon>
        <taxon>Dikarya</taxon>
        <taxon>Ascomycota</taxon>
        <taxon>Pezizomycotina</taxon>
        <taxon>Dothideomycetes</taxon>
        <taxon>Dothideomycetes incertae sedis</taxon>
        <taxon>Patellariales</taxon>
        <taxon>Patellariaceae</taxon>
        <taxon>Patellaria</taxon>
    </lineage>
</organism>
<evidence type="ECO:0000256" key="1">
    <source>
        <dbReference type="SAM" id="Coils"/>
    </source>
</evidence>
<reference evidence="3" key="1">
    <citation type="journal article" date="2020" name="Stud. Mycol.">
        <title>101 Dothideomycetes genomes: a test case for predicting lifestyles and emergence of pathogens.</title>
        <authorList>
            <person name="Haridas S."/>
            <person name="Albert R."/>
            <person name="Binder M."/>
            <person name="Bloem J."/>
            <person name="Labutti K."/>
            <person name="Salamov A."/>
            <person name="Andreopoulos B."/>
            <person name="Baker S."/>
            <person name="Barry K."/>
            <person name="Bills G."/>
            <person name="Bluhm B."/>
            <person name="Cannon C."/>
            <person name="Castanera R."/>
            <person name="Culley D."/>
            <person name="Daum C."/>
            <person name="Ezra D."/>
            <person name="Gonzalez J."/>
            <person name="Henrissat B."/>
            <person name="Kuo A."/>
            <person name="Liang C."/>
            <person name="Lipzen A."/>
            <person name="Lutzoni F."/>
            <person name="Magnuson J."/>
            <person name="Mondo S."/>
            <person name="Nolan M."/>
            <person name="Ohm R."/>
            <person name="Pangilinan J."/>
            <person name="Park H.-J."/>
            <person name="Ramirez L."/>
            <person name="Alfaro M."/>
            <person name="Sun H."/>
            <person name="Tritt A."/>
            <person name="Yoshinaga Y."/>
            <person name="Zwiers L.-H."/>
            <person name="Turgeon B."/>
            <person name="Goodwin S."/>
            <person name="Spatafora J."/>
            <person name="Crous P."/>
            <person name="Grigoriev I."/>
        </authorList>
    </citation>
    <scope>NUCLEOTIDE SEQUENCE</scope>
    <source>
        <strain evidence="3">CBS 101060</strain>
    </source>
</reference>
<keyword evidence="1" id="KW-0175">Coiled coil</keyword>
<feature type="compositionally biased region" description="Basic and acidic residues" evidence="2">
    <location>
        <begin position="52"/>
        <end position="68"/>
    </location>
</feature>
<evidence type="ECO:0000313" key="4">
    <source>
        <dbReference type="Proteomes" id="UP000799429"/>
    </source>
</evidence>
<keyword evidence="4" id="KW-1185">Reference proteome</keyword>
<accession>A0A9P4S7B6</accession>
<feature type="compositionally biased region" description="Basic and acidic residues" evidence="2">
    <location>
        <begin position="263"/>
        <end position="272"/>
    </location>
</feature>
<feature type="compositionally biased region" description="Polar residues" evidence="2">
    <location>
        <begin position="69"/>
        <end position="80"/>
    </location>
</feature>
<dbReference type="EMBL" id="MU006099">
    <property type="protein sequence ID" value="KAF2837399.1"/>
    <property type="molecule type" value="Genomic_DNA"/>
</dbReference>
<feature type="compositionally biased region" description="Basic and acidic residues" evidence="2">
    <location>
        <begin position="7"/>
        <end position="17"/>
    </location>
</feature>
<dbReference type="AlphaFoldDB" id="A0A9P4S7B6"/>
<feature type="region of interest" description="Disordered" evidence="2">
    <location>
        <begin position="1"/>
        <end position="158"/>
    </location>
</feature>
<feature type="compositionally biased region" description="Polar residues" evidence="2">
    <location>
        <begin position="38"/>
        <end position="50"/>
    </location>
</feature>
<feature type="compositionally biased region" description="Low complexity" evidence="2">
    <location>
        <begin position="221"/>
        <end position="241"/>
    </location>
</feature>
<proteinExistence type="predicted"/>
<feature type="region of interest" description="Disordered" evidence="2">
    <location>
        <begin position="180"/>
        <end position="404"/>
    </location>
</feature>
<comment type="caution">
    <text evidence="3">The sequence shown here is derived from an EMBL/GenBank/DDBJ whole genome shotgun (WGS) entry which is preliminary data.</text>
</comment>
<feature type="compositionally biased region" description="Polar residues" evidence="2">
    <location>
        <begin position="18"/>
        <end position="31"/>
    </location>
</feature>
<evidence type="ECO:0000256" key="2">
    <source>
        <dbReference type="SAM" id="MobiDB-lite"/>
    </source>
</evidence>